<accession>A0A060TCK6</accession>
<feature type="compositionally biased region" description="Polar residues" evidence="2">
    <location>
        <begin position="166"/>
        <end position="182"/>
    </location>
</feature>
<organism evidence="4">
    <name type="scientific">Blastobotrys adeninivorans</name>
    <name type="common">Yeast</name>
    <name type="synonym">Arxula adeninivorans</name>
    <dbReference type="NCBI Taxonomy" id="409370"/>
    <lineage>
        <taxon>Eukaryota</taxon>
        <taxon>Fungi</taxon>
        <taxon>Dikarya</taxon>
        <taxon>Ascomycota</taxon>
        <taxon>Saccharomycotina</taxon>
        <taxon>Dipodascomycetes</taxon>
        <taxon>Dipodascales</taxon>
        <taxon>Trichomonascaceae</taxon>
        <taxon>Blastobotrys</taxon>
    </lineage>
</organism>
<dbReference type="GO" id="GO:0006887">
    <property type="term" value="P:exocytosis"/>
    <property type="evidence" value="ECO:0007669"/>
    <property type="project" value="TreeGrafter"/>
</dbReference>
<name>A0A060TCK6_BLAAD</name>
<dbReference type="SMART" id="SM00397">
    <property type="entry name" value="t_SNARE"/>
    <property type="match status" value="2"/>
</dbReference>
<dbReference type="GO" id="GO:0006906">
    <property type="term" value="P:vesicle fusion"/>
    <property type="evidence" value="ECO:0007669"/>
    <property type="project" value="TreeGrafter"/>
</dbReference>
<feature type="compositionally biased region" description="Polar residues" evidence="2">
    <location>
        <begin position="34"/>
        <end position="47"/>
    </location>
</feature>
<dbReference type="CDD" id="cd15857">
    <property type="entry name" value="SNARE_SEC9C"/>
    <property type="match status" value="1"/>
</dbReference>
<dbReference type="CDD" id="cd15886">
    <property type="entry name" value="SNARE_SEC9N"/>
    <property type="match status" value="1"/>
</dbReference>
<feature type="compositionally biased region" description="Basic and acidic residues" evidence="2">
    <location>
        <begin position="359"/>
        <end position="370"/>
    </location>
</feature>
<dbReference type="GO" id="GO:0019905">
    <property type="term" value="F:syntaxin binding"/>
    <property type="evidence" value="ECO:0007669"/>
    <property type="project" value="TreeGrafter"/>
</dbReference>
<feature type="region of interest" description="Disordered" evidence="2">
    <location>
        <begin position="359"/>
        <end position="397"/>
    </location>
</feature>
<dbReference type="Gene3D" id="1.20.5.110">
    <property type="match status" value="2"/>
</dbReference>
<evidence type="ECO:0000313" key="4">
    <source>
        <dbReference type="EMBL" id="CDP38534.1"/>
    </source>
</evidence>
<feature type="compositionally biased region" description="Basic and acidic residues" evidence="2">
    <location>
        <begin position="8"/>
        <end position="21"/>
    </location>
</feature>
<reference evidence="4" key="2">
    <citation type="submission" date="2014-06" db="EMBL/GenBank/DDBJ databases">
        <title>The complete genome of Blastobotrys (Arxula) adeninivorans LS3 - a yeast of biotechnological interest.</title>
        <authorList>
            <person name="Kunze G."/>
            <person name="Gaillardin C."/>
            <person name="Czernicka M."/>
            <person name="Durrens P."/>
            <person name="Martin T."/>
            <person name="Boer E."/>
            <person name="Gabaldon T."/>
            <person name="Cruz J."/>
            <person name="Talla E."/>
            <person name="Marck C."/>
            <person name="Goffeau A."/>
            <person name="Barbe V."/>
            <person name="Baret P."/>
            <person name="Baronian K."/>
            <person name="Beier S."/>
            <person name="Bleykasten C."/>
            <person name="Bode R."/>
            <person name="Casaregola S."/>
            <person name="Despons L."/>
            <person name="Fairhead C."/>
            <person name="Giersberg M."/>
            <person name="Gierski P."/>
            <person name="Hahnel U."/>
            <person name="Hartmann A."/>
            <person name="Jankowska D."/>
            <person name="Jubin C."/>
            <person name="Jung P."/>
            <person name="Lafontaine I."/>
            <person name="Leh-Louis V."/>
            <person name="Lemaire M."/>
            <person name="Marcet-Houben M."/>
            <person name="Mascher M."/>
            <person name="Morel G."/>
            <person name="Richard G.-F."/>
            <person name="Riechen J."/>
            <person name="Sacerdot C."/>
            <person name="Sarkar A."/>
            <person name="Savel G."/>
            <person name="Schacherer J."/>
            <person name="Sherman D."/>
            <person name="Straub M.-L."/>
            <person name="Stein N."/>
            <person name="Thierry A."/>
            <person name="Trautwein-Schult A."/>
            <person name="Westhof E."/>
            <person name="Worch S."/>
            <person name="Dujon B."/>
            <person name="Souciet J.-L."/>
            <person name="Wincker P."/>
            <person name="Scholz U."/>
            <person name="Neuveglise N."/>
        </authorList>
    </citation>
    <scope>NUCLEOTIDE SEQUENCE</scope>
    <source>
        <strain evidence="4">LS3</strain>
    </source>
</reference>
<evidence type="ECO:0000256" key="2">
    <source>
        <dbReference type="SAM" id="MobiDB-lite"/>
    </source>
</evidence>
<feature type="compositionally biased region" description="Basic and acidic residues" evidence="2">
    <location>
        <begin position="183"/>
        <end position="198"/>
    </location>
</feature>
<dbReference type="GO" id="GO:0031201">
    <property type="term" value="C:SNARE complex"/>
    <property type="evidence" value="ECO:0007669"/>
    <property type="project" value="TreeGrafter"/>
</dbReference>
<evidence type="ECO:0000256" key="1">
    <source>
        <dbReference type="ARBA" id="ARBA00009480"/>
    </source>
</evidence>
<gene>
    <name evidence="4" type="ORF">GNLVRS02_ARAD1D36806g</name>
</gene>
<dbReference type="AlphaFoldDB" id="A0A060TCK6"/>
<comment type="similarity">
    <text evidence="1">Belongs to the SNAP-25 family.</text>
</comment>
<feature type="domain" description="T-SNARE coiled-coil homology" evidence="3">
    <location>
        <begin position="414"/>
        <end position="476"/>
    </location>
</feature>
<dbReference type="PANTHER" id="PTHR19305">
    <property type="entry name" value="SYNAPTOSOMAL ASSOCIATED PROTEIN"/>
    <property type="match status" value="1"/>
</dbReference>
<sequence>MKKMFTKKNKELTPEQQRELMEENGLPVHHGKSSYRQPKFSQFSNHAQRLAQRNAPQFGPTEGGGNPYAQQQPANGGGNGNPYAQAPPPGGNPYASTGGGRGGNPYAASASASPDPYGAPRSDLYASPPAAVGAGNGGYSSAPPSYRSSPSAASPYAAAESSYNSRFGNQSNQLQRTQTTDTFDNKREELFKGAKKAEGGIPGRSTMASRPLTADDELMETPEDVDRAAGAAAGAAAGGAVSEQVEMDSEDEDVEAIKGQIRFTKQQSVNSTRNALRAAAEAEESGRNTLGMLGAQGERLANTEQSLSVADVQNRIAEEKARELRTLNRSMFAVHMSNPFSAKRRLQEKEERIKEQHRMEQAEREGRRQMAYESTQRVTQGLRGPKSDTAKKYRTQASVTERAKYQFENDSEDDEMEDEIEANLDGISSATARLKRLAMTTNEEITRQNERLDNIAENTDNLDLNVHLNTQRLADIK</sequence>
<dbReference type="GO" id="GO:0005484">
    <property type="term" value="F:SNAP receptor activity"/>
    <property type="evidence" value="ECO:0007669"/>
    <property type="project" value="TreeGrafter"/>
</dbReference>
<dbReference type="PANTHER" id="PTHR19305:SF9">
    <property type="entry name" value="SYNAPTOSOMAL-ASSOCIATED PROTEIN 29"/>
    <property type="match status" value="1"/>
</dbReference>
<dbReference type="InterPro" id="IPR000727">
    <property type="entry name" value="T_SNARE_dom"/>
</dbReference>
<proteinExistence type="inferred from homology"/>
<feature type="compositionally biased region" description="Low complexity" evidence="2">
    <location>
        <begin position="139"/>
        <end position="165"/>
    </location>
</feature>
<dbReference type="GO" id="GO:0005886">
    <property type="term" value="C:plasma membrane"/>
    <property type="evidence" value="ECO:0007669"/>
    <property type="project" value="TreeGrafter"/>
</dbReference>
<protein>
    <submittedName>
        <fullName evidence="4">ARAD1D36806p</fullName>
    </submittedName>
</protein>
<feature type="region of interest" description="Disordered" evidence="2">
    <location>
        <begin position="1"/>
        <end position="213"/>
    </location>
</feature>
<evidence type="ECO:0000259" key="3">
    <source>
        <dbReference type="PROSITE" id="PS50192"/>
    </source>
</evidence>
<feature type="region of interest" description="Disordered" evidence="2">
    <location>
        <begin position="267"/>
        <end position="288"/>
    </location>
</feature>
<dbReference type="SUPFAM" id="SSF58038">
    <property type="entry name" value="SNARE fusion complex"/>
    <property type="match status" value="2"/>
</dbReference>
<dbReference type="PROSITE" id="PS50192">
    <property type="entry name" value="T_SNARE"/>
    <property type="match status" value="1"/>
</dbReference>
<dbReference type="EMBL" id="HG937694">
    <property type="protein sequence ID" value="CDP38534.1"/>
    <property type="molecule type" value="Genomic_DNA"/>
</dbReference>
<reference evidence="4" key="1">
    <citation type="submission" date="2014-02" db="EMBL/GenBank/DDBJ databases">
        <authorList>
            <person name="Genoscope - CEA"/>
        </authorList>
    </citation>
    <scope>NUCLEOTIDE SEQUENCE</scope>
    <source>
        <strain evidence="4">LS3</strain>
    </source>
</reference>